<gene>
    <name evidence="1" type="ORF">PITCH_A840026</name>
</gene>
<organism evidence="1">
    <name type="scientific">uncultured Desulfobacterium sp</name>
    <dbReference type="NCBI Taxonomy" id="201089"/>
    <lineage>
        <taxon>Bacteria</taxon>
        <taxon>Pseudomonadati</taxon>
        <taxon>Thermodesulfobacteriota</taxon>
        <taxon>Desulfobacteria</taxon>
        <taxon>Desulfobacterales</taxon>
        <taxon>Desulfobacteriaceae</taxon>
        <taxon>Desulfobacterium</taxon>
        <taxon>environmental samples</taxon>
    </lineage>
</organism>
<dbReference type="AlphaFoldDB" id="A0A445N348"/>
<name>A0A445N348_9BACT</name>
<dbReference type="EMBL" id="OJIN01000230">
    <property type="protein sequence ID" value="SPD76140.1"/>
    <property type="molecule type" value="Genomic_DNA"/>
</dbReference>
<sequence>MGHQKDSPCPPYGCLKVLMPFGGIGDVIKITHKKSVQEDVSEVLILFPCAYEIVDQTMTGKNSAIKANADSRLIGE</sequence>
<proteinExistence type="predicted"/>
<evidence type="ECO:0000313" key="1">
    <source>
        <dbReference type="EMBL" id="SPD76140.1"/>
    </source>
</evidence>
<reference evidence="1" key="1">
    <citation type="submission" date="2018-01" db="EMBL/GenBank/DDBJ databases">
        <authorList>
            <person name="Regsiter A."/>
            <person name="William W."/>
        </authorList>
    </citation>
    <scope>NUCLEOTIDE SEQUENCE</scope>
    <source>
        <strain evidence="1">TRIP AH-1</strain>
    </source>
</reference>
<accession>A0A445N348</accession>
<protein>
    <submittedName>
        <fullName evidence="1">Uncharacterized protein</fullName>
    </submittedName>
</protein>